<dbReference type="PANTHER" id="PTHR46696:SF6">
    <property type="entry name" value="P450, PUTATIVE (EUROFUNG)-RELATED"/>
    <property type="match status" value="1"/>
</dbReference>
<evidence type="ECO:0000313" key="4">
    <source>
        <dbReference type="Proteomes" id="UP000540685"/>
    </source>
</evidence>
<dbReference type="PANTHER" id="PTHR46696">
    <property type="entry name" value="P450, PUTATIVE (EUROFUNG)-RELATED"/>
    <property type="match status" value="1"/>
</dbReference>
<evidence type="ECO:0000256" key="2">
    <source>
        <dbReference type="RuleBase" id="RU000461"/>
    </source>
</evidence>
<organism evidence="3 4">
    <name type="scientific">Streptosporangium becharense</name>
    <dbReference type="NCBI Taxonomy" id="1816182"/>
    <lineage>
        <taxon>Bacteria</taxon>
        <taxon>Bacillati</taxon>
        <taxon>Actinomycetota</taxon>
        <taxon>Actinomycetes</taxon>
        <taxon>Streptosporangiales</taxon>
        <taxon>Streptosporangiaceae</taxon>
        <taxon>Streptosporangium</taxon>
    </lineage>
</organism>
<dbReference type="RefSeq" id="WP_184539845.1">
    <property type="nucleotide sequence ID" value="NZ_JACHMP010000001.1"/>
</dbReference>
<dbReference type="EMBL" id="JACHMP010000001">
    <property type="protein sequence ID" value="MBB5822979.1"/>
    <property type="molecule type" value="Genomic_DNA"/>
</dbReference>
<name>A0A7W9ILK2_9ACTN</name>
<protein>
    <submittedName>
        <fullName evidence="3">Cytochrome P450</fullName>
    </submittedName>
</protein>
<dbReference type="InterPro" id="IPR001128">
    <property type="entry name" value="Cyt_P450"/>
</dbReference>
<dbReference type="GO" id="GO:0005506">
    <property type="term" value="F:iron ion binding"/>
    <property type="evidence" value="ECO:0007669"/>
    <property type="project" value="InterPro"/>
</dbReference>
<keyword evidence="2" id="KW-0503">Monooxygenase</keyword>
<dbReference type="AlphaFoldDB" id="A0A7W9ILK2"/>
<reference evidence="3 4" key="1">
    <citation type="submission" date="2020-08" db="EMBL/GenBank/DDBJ databases">
        <title>Sequencing the genomes of 1000 actinobacteria strains.</title>
        <authorList>
            <person name="Klenk H.-P."/>
        </authorList>
    </citation>
    <scope>NUCLEOTIDE SEQUENCE [LARGE SCALE GENOMIC DNA]</scope>
    <source>
        <strain evidence="3 4">DSM 46887</strain>
    </source>
</reference>
<gene>
    <name evidence="3" type="ORF">F4562_006041</name>
</gene>
<dbReference type="PROSITE" id="PS00086">
    <property type="entry name" value="CYTOCHROME_P450"/>
    <property type="match status" value="1"/>
</dbReference>
<dbReference type="GO" id="GO:0020037">
    <property type="term" value="F:heme binding"/>
    <property type="evidence" value="ECO:0007669"/>
    <property type="project" value="InterPro"/>
</dbReference>
<evidence type="ECO:0000256" key="1">
    <source>
        <dbReference type="ARBA" id="ARBA00010617"/>
    </source>
</evidence>
<keyword evidence="2" id="KW-0349">Heme</keyword>
<comment type="similarity">
    <text evidence="1 2">Belongs to the cytochrome P450 family.</text>
</comment>
<keyword evidence="2" id="KW-0479">Metal-binding</keyword>
<proteinExistence type="inferred from homology"/>
<dbReference type="SUPFAM" id="SSF48264">
    <property type="entry name" value="Cytochrome P450"/>
    <property type="match status" value="1"/>
</dbReference>
<dbReference type="InterPro" id="IPR017972">
    <property type="entry name" value="Cyt_P450_CS"/>
</dbReference>
<dbReference type="Proteomes" id="UP000540685">
    <property type="component" value="Unassembled WGS sequence"/>
</dbReference>
<keyword evidence="2" id="KW-0408">Iron</keyword>
<dbReference type="GO" id="GO:0016705">
    <property type="term" value="F:oxidoreductase activity, acting on paired donors, with incorporation or reduction of molecular oxygen"/>
    <property type="evidence" value="ECO:0007669"/>
    <property type="project" value="InterPro"/>
</dbReference>
<comment type="caution">
    <text evidence="3">The sequence shown here is derived from an EMBL/GenBank/DDBJ whole genome shotgun (WGS) entry which is preliminary data.</text>
</comment>
<accession>A0A7W9ILK2</accession>
<evidence type="ECO:0000313" key="3">
    <source>
        <dbReference type="EMBL" id="MBB5822979.1"/>
    </source>
</evidence>
<dbReference type="InterPro" id="IPR036396">
    <property type="entry name" value="Cyt_P450_sf"/>
</dbReference>
<keyword evidence="4" id="KW-1185">Reference proteome</keyword>
<dbReference type="GO" id="GO:0004497">
    <property type="term" value="F:monooxygenase activity"/>
    <property type="evidence" value="ECO:0007669"/>
    <property type="project" value="UniProtKB-KW"/>
</dbReference>
<keyword evidence="2" id="KW-0560">Oxidoreductase</keyword>
<dbReference type="Pfam" id="PF00067">
    <property type="entry name" value="p450"/>
    <property type="match status" value="1"/>
</dbReference>
<sequence length="415" mass="46122">MTAYLEEFDVFGHDFAVDPYPTMAALRAHAPVHHDPRTGLWLLSGYTDVKAALLDPDTFRPDNALDVLVDLGTPALRVLARAGFRLPPTLANNGTESHSGLRGLITRMFSTSAVRANRPVIERVVARNLERVETELAATGGHELVGGYARDVPYQVMFEMLDLDGLVDVDTATLARWTQASLELFWGHPRPERQEGLAREAADFYRWLTGLVRRSDREESGFFRALSAHRCPGDRPLDTAEEVALCYFMIIAGQVTTGQMFATMLYRALAEEGRWASFRREPQLIAPWVEEVIRRDPPITTWRRVTGRPVRVGDVELPSGAKVLLMLSGTGSDPDVFPSPEEICPHRVNQRQHLAFGLGRHRCPGAELARTEAEIMLRMTSARLPGLRLAEPGPPPMLSGLLSFRSPARVVVTTT</sequence>
<dbReference type="Gene3D" id="1.10.630.10">
    <property type="entry name" value="Cytochrome P450"/>
    <property type="match status" value="1"/>
</dbReference>